<evidence type="ECO:0000313" key="2">
    <source>
        <dbReference type="EMBL" id="KAH0224134.1"/>
    </source>
</evidence>
<dbReference type="OrthoDB" id="3910641at2759"/>
<gene>
    <name evidence="2" type="ORF">KCV03_g3826</name>
</gene>
<feature type="compositionally biased region" description="Acidic residues" evidence="1">
    <location>
        <begin position="349"/>
        <end position="367"/>
    </location>
</feature>
<organism evidence="2 3">
    <name type="scientific">Aureobasidium melanogenum</name>
    <name type="common">Aureobasidium pullulans var. melanogenum</name>
    <dbReference type="NCBI Taxonomy" id="46634"/>
    <lineage>
        <taxon>Eukaryota</taxon>
        <taxon>Fungi</taxon>
        <taxon>Dikarya</taxon>
        <taxon>Ascomycota</taxon>
        <taxon>Pezizomycotina</taxon>
        <taxon>Dothideomycetes</taxon>
        <taxon>Dothideomycetidae</taxon>
        <taxon>Dothideales</taxon>
        <taxon>Saccotheciaceae</taxon>
        <taxon>Aureobasidium</taxon>
    </lineage>
</organism>
<name>A0A9P8K9P9_AURME</name>
<evidence type="ECO:0000313" key="3">
    <source>
        <dbReference type="Proteomes" id="UP000767238"/>
    </source>
</evidence>
<accession>A0A9P8K9P9</accession>
<reference evidence="2" key="1">
    <citation type="journal article" date="2021" name="J Fungi (Basel)">
        <title>Virulence traits and population genomics of the black yeast Aureobasidium melanogenum.</title>
        <authorList>
            <person name="Cernosa A."/>
            <person name="Sun X."/>
            <person name="Gostincar C."/>
            <person name="Fang C."/>
            <person name="Gunde-Cimerman N."/>
            <person name="Song Z."/>
        </authorList>
    </citation>
    <scope>NUCLEOTIDE SEQUENCE</scope>
    <source>
        <strain evidence="2">EXF-8016</strain>
    </source>
</reference>
<reference evidence="2" key="2">
    <citation type="submission" date="2021-08" db="EMBL/GenBank/DDBJ databases">
        <authorList>
            <person name="Gostincar C."/>
            <person name="Sun X."/>
            <person name="Song Z."/>
            <person name="Gunde-Cimerman N."/>
        </authorList>
    </citation>
    <scope>NUCLEOTIDE SEQUENCE</scope>
    <source>
        <strain evidence="2">EXF-8016</strain>
    </source>
</reference>
<sequence length="506" mass="55864">MAACTATIHALNVYGNSLQRFNFDQQQLFNDLIVRILQVECAGAPQNLSHNTSMPLTHVASDSGQSPSNLAVTNPVVNFAIFDGATQHVSVTSPSSTFIQPGDTTQRNHVEEPSSIITQSSHYHHSDNDDSSVVQLDNEYKDNIGSLWQDGAPSAPASSARLSSTQELGDMRKEPDCQCPDPALVPIAGQRPVMIPAKLDLSNTDASVFPPKVFDLVAGYLQPKDLINLSLSCRSCLQTISLATTQSVVYETSSTQSRSSCGDKIAKVDLNTTTTPVPQPVINNIDVTTPVPLEPKKATAQFTTGSRVNKFRKNVRRSSRIVPSIMLPPVTRSGRLYIEGPEPDRELLGIDDEEEEDSSDDEDDDQQNDFSMTFLYPQDSHDADFVSVDWEDIKSLLKYCPYSLTYSGRTCPLGDDCILQKVCHRNSNPVGCSQTPCPYSHDVRVSCRTFMENRRCKHTACTYSHDYELRTAIKDTIDNHVKHRSFGAKIQAVQEEENSGKEDKVN</sequence>
<dbReference type="AlphaFoldDB" id="A0A9P8K9P9"/>
<protein>
    <recommendedName>
        <fullName evidence="4">C3H1-type domain-containing protein</fullName>
    </recommendedName>
</protein>
<dbReference type="Proteomes" id="UP000767238">
    <property type="component" value="Unassembled WGS sequence"/>
</dbReference>
<feature type="region of interest" description="Disordered" evidence="1">
    <location>
        <begin position="333"/>
        <end position="369"/>
    </location>
</feature>
<evidence type="ECO:0000256" key="1">
    <source>
        <dbReference type="SAM" id="MobiDB-lite"/>
    </source>
</evidence>
<feature type="compositionally biased region" description="Low complexity" evidence="1">
    <location>
        <begin position="152"/>
        <end position="164"/>
    </location>
</feature>
<evidence type="ECO:0008006" key="4">
    <source>
        <dbReference type="Google" id="ProtNLM"/>
    </source>
</evidence>
<feature type="region of interest" description="Disordered" evidence="1">
    <location>
        <begin position="149"/>
        <end position="173"/>
    </location>
</feature>
<dbReference type="EMBL" id="JAHFYH010000021">
    <property type="protein sequence ID" value="KAH0224134.1"/>
    <property type="molecule type" value="Genomic_DNA"/>
</dbReference>
<comment type="caution">
    <text evidence="2">The sequence shown here is derived from an EMBL/GenBank/DDBJ whole genome shotgun (WGS) entry which is preliminary data.</text>
</comment>
<proteinExistence type="predicted"/>
<feature type="non-terminal residue" evidence="2">
    <location>
        <position position="506"/>
    </location>
</feature>